<sequence length="81" mass="9349">MVSTGQTYERSYIQRWINLGNKTCPKSCQKLKNLTLTPNYALRSLIAEWCTNQNLKPPKKINPIVEKVLIIPTISWHDPLP</sequence>
<dbReference type="SUPFAM" id="SSF57850">
    <property type="entry name" value="RING/U-box"/>
    <property type="match status" value="1"/>
</dbReference>
<dbReference type="Pfam" id="PF04564">
    <property type="entry name" value="U-box"/>
    <property type="match status" value="1"/>
</dbReference>
<dbReference type="GO" id="GO:0016567">
    <property type="term" value="P:protein ubiquitination"/>
    <property type="evidence" value="ECO:0007669"/>
    <property type="project" value="InterPro"/>
</dbReference>
<keyword evidence="5" id="KW-1185">Reference proteome</keyword>
<evidence type="ECO:0000313" key="4">
    <source>
        <dbReference type="EMBL" id="CAH1414120.1"/>
    </source>
</evidence>
<feature type="domain" description="U-box" evidence="3">
    <location>
        <begin position="1"/>
        <end position="56"/>
    </location>
</feature>
<evidence type="ECO:0000259" key="3">
    <source>
        <dbReference type="PROSITE" id="PS51698"/>
    </source>
</evidence>
<name>A0AAU9LWV4_9ASTR</name>
<dbReference type="AlphaFoldDB" id="A0AAU9LWV4"/>
<evidence type="ECO:0000313" key="5">
    <source>
        <dbReference type="Proteomes" id="UP001157418"/>
    </source>
</evidence>
<dbReference type="PROSITE" id="PS51698">
    <property type="entry name" value="U_BOX"/>
    <property type="match status" value="1"/>
</dbReference>
<keyword evidence="2" id="KW-0808">Transferase</keyword>
<dbReference type="Proteomes" id="UP001157418">
    <property type="component" value="Unassembled WGS sequence"/>
</dbReference>
<dbReference type="SMART" id="SM00504">
    <property type="entry name" value="Ubox"/>
    <property type="match status" value="1"/>
</dbReference>
<evidence type="ECO:0000256" key="1">
    <source>
        <dbReference type="ARBA" id="ARBA00004906"/>
    </source>
</evidence>
<protein>
    <recommendedName>
        <fullName evidence="3">U-box domain-containing protein</fullName>
    </recommendedName>
</protein>
<reference evidence="4 5" key="1">
    <citation type="submission" date="2022-01" db="EMBL/GenBank/DDBJ databases">
        <authorList>
            <person name="Xiong W."/>
            <person name="Schranz E."/>
        </authorList>
    </citation>
    <scope>NUCLEOTIDE SEQUENCE [LARGE SCALE GENOMIC DNA]</scope>
</reference>
<organism evidence="4 5">
    <name type="scientific">Lactuca virosa</name>
    <dbReference type="NCBI Taxonomy" id="75947"/>
    <lineage>
        <taxon>Eukaryota</taxon>
        <taxon>Viridiplantae</taxon>
        <taxon>Streptophyta</taxon>
        <taxon>Embryophyta</taxon>
        <taxon>Tracheophyta</taxon>
        <taxon>Spermatophyta</taxon>
        <taxon>Magnoliopsida</taxon>
        <taxon>eudicotyledons</taxon>
        <taxon>Gunneridae</taxon>
        <taxon>Pentapetalae</taxon>
        <taxon>asterids</taxon>
        <taxon>campanulids</taxon>
        <taxon>Asterales</taxon>
        <taxon>Asteraceae</taxon>
        <taxon>Cichorioideae</taxon>
        <taxon>Cichorieae</taxon>
        <taxon>Lactucinae</taxon>
        <taxon>Lactuca</taxon>
    </lineage>
</organism>
<dbReference type="Gene3D" id="3.30.40.10">
    <property type="entry name" value="Zinc/RING finger domain, C3HC4 (zinc finger)"/>
    <property type="match status" value="1"/>
</dbReference>
<dbReference type="GO" id="GO:0004842">
    <property type="term" value="F:ubiquitin-protein transferase activity"/>
    <property type="evidence" value="ECO:0007669"/>
    <property type="project" value="InterPro"/>
</dbReference>
<comment type="caution">
    <text evidence="4">The sequence shown here is derived from an EMBL/GenBank/DDBJ whole genome shotgun (WGS) entry which is preliminary data.</text>
</comment>
<proteinExistence type="predicted"/>
<evidence type="ECO:0000256" key="2">
    <source>
        <dbReference type="ARBA" id="ARBA00022679"/>
    </source>
</evidence>
<accession>A0AAU9LWV4</accession>
<dbReference type="EMBL" id="CAKMRJ010000001">
    <property type="protein sequence ID" value="CAH1414120.1"/>
    <property type="molecule type" value="Genomic_DNA"/>
</dbReference>
<comment type="pathway">
    <text evidence="1">Protein modification; protein ubiquitination.</text>
</comment>
<dbReference type="InterPro" id="IPR013083">
    <property type="entry name" value="Znf_RING/FYVE/PHD"/>
</dbReference>
<dbReference type="InterPro" id="IPR003613">
    <property type="entry name" value="Ubox_domain"/>
</dbReference>
<gene>
    <name evidence="4" type="ORF">LVIROSA_LOCUS2051</name>
</gene>
<dbReference type="PANTHER" id="PTHR23315">
    <property type="entry name" value="U BOX DOMAIN-CONTAINING"/>
    <property type="match status" value="1"/>
</dbReference>
<dbReference type="PANTHER" id="PTHR23315:SF52">
    <property type="entry name" value="U-BOX DOMAIN-CONTAINING PROTEIN 10"/>
    <property type="match status" value="1"/>
</dbReference>